<reference evidence="2 3" key="1">
    <citation type="submission" date="2016-06" db="EMBL/GenBank/DDBJ databases">
        <title>Complete genome sequence of a saline-alkali tolerant type strain Dietzia timorensis ID05-A0528T.</title>
        <authorList>
            <person name="Wu X."/>
        </authorList>
    </citation>
    <scope>NUCLEOTIDE SEQUENCE [LARGE SCALE GENOMIC DNA]</scope>
    <source>
        <strain evidence="2 3">ID05-A0528</strain>
    </source>
</reference>
<accession>A0A173LIK6</accession>
<sequence length="235" mass="24532">MTLEHVSLADSPRTILDYLAVVVAVRAAVGLGAPSADSAVSGSSEGSESGGSAATSHPTWSDENGSWLTLVLPGDGRALLAGWHADESETEASGTSLDGGTDLIDTAPGWWRRGIDHARARRDVLGFLYGWDGAAWWRAPYDTADGFDPDFFPVTRDSVAEQIGELAADTLLDDPAAEAVDALLAAGTSLSAEQLEAALHTEDGWPEVDVAAGLRAAQAFDGYAERLQPAPQNVS</sequence>
<dbReference type="STRING" id="499555.BJL86_0464"/>
<dbReference type="OrthoDB" id="4507101at2"/>
<proteinExistence type="predicted"/>
<dbReference type="AlphaFoldDB" id="A0A173LIK6"/>
<evidence type="ECO:0000313" key="3">
    <source>
        <dbReference type="Proteomes" id="UP000186104"/>
    </source>
</evidence>
<dbReference type="KEGG" id="dtm:BJL86_0464"/>
<protein>
    <submittedName>
        <fullName evidence="2">Uncharacterized protein</fullName>
    </submittedName>
</protein>
<organism evidence="2 3">
    <name type="scientific">Dietzia timorensis</name>
    <dbReference type="NCBI Taxonomy" id="499555"/>
    <lineage>
        <taxon>Bacteria</taxon>
        <taxon>Bacillati</taxon>
        <taxon>Actinomycetota</taxon>
        <taxon>Actinomycetes</taxon>
        <taxon>Mycobacteriales</taxon>
        <taxon>Dietziaceae</taxon>
        <taxon>Dietzia</taxon>
    </lineage>
</organism>
<feature type="region of interest" description="Disordered" evidence="1">
    <location>
        <begin position="34"/>
        <end position="61"/>
    </location>
</feature>
<keyword evidence="3" id="KW-1185">Reference proteome</keyword>
<name>A0A173LIK6_9ACTN</name>
<dbReference type="EMBL" id="CP015961">
    <property type="protein sequence ID" value="ANI91271.1"/>
    <property type="molecule type" value="Genomic_DNA"/>
</dbReference>
<feature type="compositionally biased region" description="Low complexity" evidence="1">
    <location>
        <begin position="34"/>
        <end position="56"/>
    </location>
</feature>
<evidence type="ECO:0000313" key="2">
    <source>
        <dbReference type="EMBL" id="ANI91271.1"/>
    </source>
</evidence>
<dbReference type="Proteomes" id="UP000186104">
    <property type="component" value="Chromosome"/>
</dbReference>
<evidence type="ECO:0000256" key="1">
    <source>
        <dbReference type="SAM" id="MobiDB-lite"/>
    </source>
</evidence>
<gene>
    <name evidence="2" type="ORF">BJL86_0464</name>
</gene>
<dbReference type="RefSeq" id="WP_067478291.1">
    <property type="nucleotide sequence ID" value="NZ_CP015961.1"/>
</dbReference>